<dbReference type="PANTHER" id="PTHR24304:SF2">
    <property type="entry name" value="24-HYDROXYCHOLESTEROL 7-ALPHA-HYDROXYLASE"/>
    <property type="match status" value="1"/>
</dbReference>
<dbReference type="PRINTS" id="PR00385">
    <property type="entry name" value="P450"/>
</dbReference>
<dbReference type="AlphaFoldDB" id="W3VLC0"/>
<reference evidence="7 8" key="1">
    <citation type="journal article" date="2014" name="Genome Announc.">
        <title>Genome sequence of the basidiomycetous fungus Pseudozyma aphidis DSM70725, an efficient producer of biosurfactant mannosylerythritol lipids.</title>
        <authorList>
            <person name="Lorenz S."/>
            <person name="Guenther M."/>
            <person name="Grumaz C."/>
            <person name="Rupp S."/>
            <person name="Zibek S."/>
            <person name="Sohn K."/>
        </authorList>
    </citation>
    <scope>NUCLEOTIDE SEQUENCE [LARGE SCALE GENOMIC DNA]</scope>
    <source>
        <strain evidence="8">ATCC 32657 / CBS 517.83 / DSM 70725 / JCM 10318 / NBRC 10182 / NRRL Y-7954 / St-0401</strain>
    </source>
</reference>
<gene>
    <name evidence="7" type="ORF">PaG_03377</name>
</gene>
<dbReference type="InterPro" id="IPR001128">
    <property type="entry name" value="Cyt_P450"/>
</dbReference>
<dbReference type="InterPro" id="IPR036396">
    <property type="entry name" value="Cyt_P450_sf"/>
</dbReference>
<evidence type="ECO:0000256" key="6">
    <source>
        <dbReference type="RuleBase" id="RU000461"/>
    </source>
</evidence>
<dbReference type="GO" id="GO:0016705">
    <property type="term" value="F:oxidoreductase activity, acting on paired donors, with incorporation or reduction of molecular oxygen"/>
    <property type="evidence" value="ECO:0007669"/>
    <property type="project" value="InterPro"/>
</dbReference>
<sequence>MTFPPAEKRGRAEAEGSAWIWRFCGRREDRTLTIRASGRQAPAVAISLSGIKLPLSAKAKGRIVKRFPLEATQTPPRSTSQFRPFCRASQVAKDGRTDKGARASEAFRKRLSQRCLISLHPFLSHTTIAVGQSPIMIDLRIDGISRPPLVDESPDTGVPDQGNVRDNWLARRKRYGNVFRMVEPTGGSGVYVGDALALKDVIEQPERFDIGPLHIFAAPMWGISETAGNWLSREGGGINIKHSSHLFSGSRLASLQQRFVDAVQRQFERIQPGATSDLFQQLRVCFFQSTVEALFTKSFPEGQYASFCIWDAELNAFSRGCPPPEALAARDSFFNIVLQQIDEHLSECSLQVRELMADLEQKHGLSHRDAVAICVRTAWLGSTQSPLSGAWIISLLLQQPDMINRLRTELDSFRKSAGAPKTVSEIAANPDLLKGDNLPLLDNIVNEVLRVYSAQNVPRFCLQDAVVRTLGPNNTIVPMQLKQGDVLQLLFWNVHDSQHNPQWWPEQKGKGIKYNGALEPFDETRFETDRRPAPFKIGGETVRTWTPFGFGMRVCPGRYWAVAEIKAFCLLFLDRFDVSSAGPMPRPDPQRWIGVLNVLDPLPATVSLRA</sequence>
<dbReference type="InterPro" id="IPR002401">
    <property type="entry name" value="Cyt_P450_E_grp-I"/>
</dbReference>
<evidence type="ECO:0000313" key="7">
    <source>
        <dbReference type="EMBL" id="ETS62300.1"/>
    </source>
</evidence>
<evidence type="ECO:0000256" key="3">
    <source>
        <dbReference type="ARBA" id="ARBA00022723"/>
    </source>
</evidence>
<dbReference type="PANTHER" id="PTHR24304">
    <property type="entry name" value="CYTOCHROME P450 FAMILY 7"/>
    <property type="match status" value="1"/>
</dbReference>
<organism evidence="7 8">
    <name type="scientific">Moesziomyces aphidis</name>
    <name type="common">Pseudozyma aphidis</name>
    <dbReference type="NCBI Taxonomy" id="84754"/>
    <lineage>
        <taxon>Eukaryota</taxon>
        <taxon>Fungi</taxon>
        <taxon>Dikarya</taxon>
        <taxon>Basidiomycota</taxon>
        <taxon>Ustilaginomycotina</taxon>
        <taxon>Ustilaginomycetes</taxon>
        <taxon>Ustilaginales</taxon>
        <taxon>Ustilaginaceae</taxon>
        <taxon>Moesziomyces</taxon>
    </lineage>
</organism>
<dbReference type="EMBL" id="AWNI01000011">
    <property type="protein sequence ID" value="ETS62300.1"/>
    <property type="molecule type" value="Genomic_DNA"/>
</dbReference>
<dbReference type="Proteomes" id="UP000019462">
    <property type="component" value="Unassembled WGS sequence"/>
</dbReference>
<dbReference type="GO" id="GO:0005506">
    <property type="term" value="F:iron ion binding"/>
    <property type="evidence" value="ECO:0007669"/>
    <property type="project" value="InterPro"/>
</dbReference>
<dbReference type="GO" id="GO:0020037">
    <property type="term" value="F:heme binding"/>
    <property type="evidence" value="ECO:0007669"/>
    <property type="project" value="InterPro"/>
</dbReference>
<proteinExistence type="inferred from homology"/>
<keyword evidence="6" id="KW-0560">Oxidoreductase</keyword>
<dbReference type="Gene3D" id="1.10.630.10">
    <property type="entry name" value="Cytochrome P450"/>
    <property type="match status" value="1"/>
</dbReference>
<dbReference type="HOGENOM" id="CLU_537702_0_0_1"/>
<evidence type="ECO:0000256" key="4">
    <source>
        <dbReference type="ARBA" id="ARBA00023004"/>
    </source>
</evidence>
<comment type="cofactor">
    <cofactor evidence="5">
        <name>heme</name>
        <dbReference type="ChEBI" id="CHEBI:30413"/>
    </cofactor>
</comment>
<dbReference type="PRINTS" id="PR00463">
    <property type="entry name" value="EP450I"/>
</dbReference>
<dbReference type="PROSITE" id="PS00086">
    <property type="entry name" value="CYTOCHROME_P450"/>
    <property type="match status" value="1"/>
</dbReference>
<dbReference type="InterPro" id="IPR017972">
    <property type="entry name" value="Cyt_P450_CS"/>
</dbReference>
<keyword evidence="4 5" id="KW-0408">Iron</keyword>
<evidence type="ECO:0000256" key="1">
    <source>
        <dbReference type="ARBA" id="ARBA00010617"/>
    </source>
</evidence>
<comment type="caution">
    <text evidence="7">The sequence shown here is derived from an EMBL/GenBank/DDBJ whole genome shotgun (WGS) entry which is preliminary data.</text>
</comment>
<feature type="binding site" description="axial binding residue" evidence="5">
    <location>
        <position position="555"/>
    </location>
    <ligand>
        <name>heme</name>
        <dbReference type="ChEBI" id="CHEBI:30413"/>
    </ligand>
    <ligandPart>
        <name>Fe</name>
        <dbReference type="ChEBI" id="CHEBI:18248"/>
    </ligandPart>
</feature>
<name>W3VLC0_MOEAP</name>
<evidence type="ECO:0008006" key="9">
    <source>
        <dbReference type="Google" id="ProtNLM"/>
    </source>
</evidence>
<protein>
    <recommendedName>
        <fullName evidence="9">Cytochrome P450</fullName>
    </recommendedName>
</protein>
<accession>W3VLC0</accession>
<dbReference type="OrthoDB" id="3248974at2759"/>
<evidence type="ECO:0000256" key="2">
    <source>
        <dbReference type="ARBA" id="ARBA00022617"/>
    </source>
</evidence>
<evidence type="ECO:0000313" key="8">
    <source>
        <dbReference type="Proteomes" id="UP000019462"/>
    </source>
</evidence>
<dbReference type="SUPFAM" id="SSF48264">
    <property type="entry name" value="Cytochrome P450"/>
    <property type="match status" value="1"/>
</dbReference>
<keyword evidence="3 5" id="KW-0479">Metal-binding</keyword>
<dbReference type="InterPro" id="IPR050529">
    <property type="entry name" value="CYP450_sterol_14alpha_dmase"/>
</dbReference>
<evidence type="ECO:0000256" key="5">
    <source>
        <dbReference type="PIRSR" id="PIRSR602401-1"/>
    </source>
</evidence>
<dbReference type="Pfam" id="PF00067">
    <property type="entry name" value="p450"/>
    <property type="match status" value="1"/>
</dbReference>
<keyword evidence="8" id="KW-1185">Reference proteome</keyword>
<keyword evidence="6" id="KW-0503">Monooxygenase</keyword>
<keyword evidence="2 5" id="KW-0349">Heme</keyword>
<dbReference type="GO" id="GO:0008395">
    <property type="term" value="F:steroid hydroxylase activity"/>
    <property type="evidence" value="ECO:0007669"/>
    <property type="project" value="TreeGrafter"/>
</dbReference>
<comment type="similarity">
    <text evidence="1 6">Belongs to the cytochrome P450 family.</text>
</comment>